<dbReference type="PANTHER" id="PTHR43651">
    <property type="entry name" value="1,4-ALPHA-GLUCAN-BRANCHING ENZYME"/>
    <property type="match status" value="1"/>
</dbReference>
<dbReference type="InterPro" id="IPR004193">
    <property type="entry name" value="Glyco_hydro_13_N"/>
</dbReference>
<keyword evidence="5" id="KW-1185">Reference proteome</keyword>
<dbReference type="EMBL" id="JACHVS010000001">
    <property type="protein sequence ID" value="MBB2995369.1"/>
    <property type="molecule type" value="Genomic_DNA"/>
</dbReference>
<organism evidence="4 5">
    <name type="scientific">Paeniglutamicibacter cryotolerans</name>
    <dbReference type="NCBI Taxonomy" id="670079"/>
    <lineage>
        <taxon>Bacteria</taxon>
        <taxon>Bacillati</taxon>
        <taxon>Actinomycetota</taxon>
        <taxon>Actinomycetes</taxon>
        <taxon>Micrococcales</taxon>
        <taxon>Micrococcaceae</taxon>
        <taxon>Paeniglutamicibacter</taxon>
    </lineage>
</organism>
<dbReference type="GO" id="GO:0005978">
    <property type="term" value="P:glycogen biosynthetic process"/>
    <property type="evidence" value="ECO:0007669"/>
    <property type="project" value="TreeGrafter"/>
</dbReference>
<dbReference type="InterPro" id="IPR014756">
    <property type="entry name" value="Ig_E-set"/>
</dbReference>
<name>A0A839QGR8_9MICC</name>
<evidence type="ECO:0000313" key="4">
    <source>
        <dbReference type="EMBL" id="MBB2995369.1"/>
    </source>
</evidence>
<protein>
    <submittedName>
        <fullName evidence="4">1,4-alpha-glucan branching enzyme</fullName>
    </submittedName>
</protein>
<dbReference type="Pfam" id="PF02922">
    <property type="entry name" value="CBM_48"/>
    <property type="match status" value="1"/>
</dbReference>
<dbReference type="SUPFAM" id="SSF81296">
    <property type="entry name" value="E set domains"/>
    <property type="match status" value="2"/>
</dbReference>
<dbReference type="GO" id="GO:0005829">
    <property type="term" value="C:cytosol"/>
    <property type="evidence" value="ECO:0007669"/>
    <property type="project" value="TreeGrafter"/>
</dbReference>
<evidence type="ECO:0000313" key="5">
    <source>
        <dbReference type="Proteomes" id="UP000523000"/>
    </source>
</evidence>
<evidence type="ECO:0000259" key="2">
    <source>
        <dbReference type="Pfam" id="PF02922"/>
    </source>
</evidence>
<feature type="domain" description="1,4-alpha-glucan branching enzyme GlgB N-terminal" evidence="3">
    <location>
        <begin position="71"/>
        <end position="162"/>
    </location>
</feature>
<dbReference type="GO" id="GO:0003844">
    <property type="term" value="F:1,4-alpha-glucan branching enzyme activity"/>
    <property type="evidence" value="ECO:0007669"/>
    <property type="project" value="TreeGrafter"/>
</dbReference>
<dbReference type="Proteomes" id="UP000523000">
    <property type="component" value="Unassembled WGS sequence"/>
</dbReference>
<feature type="region of interest" description="Disordered" evidence="1">
    <location>
        <begin position="1"/>
        <end position="23"/>
    </location>
</feature>
<proteinExistence type="predicted"/>
<comment type="caution">
    <text evidence="4">The sequence shown here is derived from an EMBL/GenBank/DDBJ whole genome shotgun (WGS) entry which is preliminary data.</text>
</comment>
<dbReference type="InterPro" id="IPR013783">
    <property type="entry name" value="Ig-like_fold"/>
</dbReference>
<gene>
    <name evidence="4" type="ORF">E9229_001560</name>
</gene>
<dbReference type="CDD" id="cd02855">
    <property type="entry name" value="E_set_GBE_prok_N"/>
    <property type="match status" value="1"/>
</dbReference>
<accession>A0A839QGR8</accession>
<feature type="domain" description="Glycoside hydrolase family 13 N-terminal" evidence="2">
    <location>
        <begin position="197"/>
        <end position="274"/>
    </location>
</feature>
<dbReference type="InterPro" id="IPR054169">
    <property type="entry name" value="GlgB_N"/>
</dbReference>
<sequence>MTNDENSAAMPASAGPKAVNAGPARKAIARGAAKPLASVKPRRASAIGVPAAGALTPAASSAGPPLSVTPELLERISRAEYHAPHAVLGAHLEDEGEATVRVLRPLAHAVTVLTGAGRTVMEHEYGGVWVAVVPVAHTGHVPDYRIETTYLDGAPRILDDPYRHPPTLGELELHLIATGKHANPGEVLGSRVRHYHSELGDSDGTSFALWEPRAQAIRVIGSFNHWDGTHHAMRALGRTGVWELFIPGVGVGAVYKYQIHETDGTWRETLDPMAPAVTDSPATGSVVE</sequence>
<dbReference type="PANTHER" id="PTHR43651:SF3">
    <property type="entry name" value="1,4-ALPHA-GLUCAN-BRANCHING ENZYME"/>
    <property type="match status" value="1"/>
</dbReference>
<dbReference type="Gene3D" id="2.60.40.10">
    <property type="entry name" value="Immunoglobulins"/>
    <property type="match status" value="2"/>
</dbReference>
<evidence type="ECO:0000256" key="1">
    <source>
        <dbReference type="SAM" id="MobiDB-lite"/>
    </source>
</evidence>
<dbReference type="Pfam" id="PF22019">
    <property type="entry name" value="GlgB_N"/>
    <property type="match status" value="1"/>
</dbReference>
<dbReference type="InterPro" id="IPR044143">
    <property type="entry name" value="GlgB_N_E_set_prok"/>
</dbReference>
<dbReference type="GO" id="GO:0004553">
    <property type="term" value="F:hydrolase activity, hydrolyzing O-glycosyl compounds"/>
    <property type="evidence" value="ECO:0007669"/>
    <property type="project" value="InterPro"/>
</dbReference>
<dbReference type="RefSeq" id="WP_183510645.1">
    <property type="nucleotide sequence ID" value="NZ_BAABGK010000022.1"/>
</dbReference>
<reference evidence="4 5" key="1">
    <citation type="submission" date="2020-08" db="EMBL/GenBank/DDBJ databases">
        <title>Sequencing the genomes of 1000 actinobacteria strains.</title>
        <authorList>
            <person name="Klenk H.-P."/>
        </authorList>
    </citation>
    <scope>NUCLEOTIDE SEQUENCE [LARGE SCALE GENOMIC DNA]</scope>
    <source>
        <strain evidence="4 5">DSM 22826</strain>
    </source>
</reference>
<evidence type="ECO:0000259" key="3">
    <source>
        <dbReference type="Pfam" id="PF22019"/>
    </source>
</evidence>
<dbReference type="AlphaFoldDB" id="A0A839QGR8"/>